<accession>A0A251VMH4</accession>
<protein>
    <recommendedName>
        <fullName evidence="3">Protein kinase domain-containing protein</fullName>
    </recommendedName>
</protein>
<sequence>MPSFFNHLLHSTFSDMDFEPEREKEDLGESTRFSCAADENYGGSCAADSRIVLGFQDFVFGYCLADDRFLDAVKFLDSGDGAGWELLHMMLNPDFRNRLIAEAVLKHRLALWLASLNDGKYSSADYAKASSEKLSKNRAPGEQKSWNPFEEESNMKRKRFFIIKLLQGVLSGLAYMHDNERFRALAHLKSFSNLMAEGLQSGWTLLRRPTTPATCGQATEVPDSILYGNTGSGSSEYAAMIFTPGATISGCTFL</sequence>
<dbReference type="Proteomes" id="UP000215914">
    <property type="component" value="Chromosome 1"/>
</dbReference>
<dbReference type="PANTHER" id="PTHR36796">
    <property type="entry name" value="PROTEIN KINASE SUPERFAMILY PROTEIN"/>
    <property type="match status" value="1"/>
</dbReference>
<dbReference type="GO" id="GO:0009507">
    <property type="term" value="C:chloroplast"/>
    <property type="evidence" value="ECO:0000318"/>
    <property type="project" value="GO_Central"/>
</dbReference>
<gene>
    <name evidence="1" type="ORF">HannXRQ_Chr01g0005821</name>
</gene>
<reference evidence="2" key="1">
    <citation type="journal article" date="2017" name="Nature">
        <title>The sunflower genome provides insights into oil metabolism, flowering and Asterid evolution.</title>
        <authorList>
            <person name="Badouin H."/>
            <person name="Gouzy J."/>
            <person name="Grassa C.J."/>
            <person name="Murat F."/>
            <person name="Staton S.E."/>
            <person name="Cottret L."/>
            <person name="Lelandais-Briere C."/>
            <person name="Owens G.L."/>
            <person name="Carrere S."/>
            <person name="Mayjonade B."/>
            <person name="Legrand L."/>
            <person name="Gill N."/>
            <person name="Kane N.C."/>
            <person name="Bowers J.E."/>
            <person name="Hubner S."/>
            <person name="Bellec A."/>
            <person name="Berard A."/>
            <person name="Berges H."/>
            <person name="Blanchet N."/>
            <person name="Boniface M.C."/>
            <person name="Brunel D."/>
            <person name="Catrice O."/>
            <person name="Chaidir N."/>
            <person name="Claudel C."/>
            <person name="Donnadieu C."/>
            <person name="Faraut T."/>
            <person name="Fievet G."/>
            <person name="Helmstetter N."/>
            <person name="King M."/>
            <person name="Knapp S.J."/>
            <person name="Lai Z."/>
            <person name="Le Paslier M.C."/>
            <person name="Lippi Y."/>
            <person name="Lorenzon L."/>
            <person name="Mandel J.R."/>
            <person name="Marage G."/>
            <person name="Marchand G."/>
            <person name="Marquand E."/>
            <person name="Bret-Mestries E."/>
            <person name="Morien E."/>
            <person name="Nambeesan S."/>
            <person name="Nguyen T."/>
            <person name="Pegot-Espagnet P."/>
            <person name="Pouilly N."/>
            <person name="Raftis F."/>
            <person name="Sallet E."/>
            <person name="Schiex T."/>
            <person name="Thomas J."/>
            <person name="Vandecasteele C."/>
            <person name="Vares D."/>
            <person name="Vear F."/>
            <person name="Vautrin S."/>
            <person name="Crespi M."/>
            <person name="Mangin B."/>
            <person name="Burke J.M."/>
            <person name="Salse J."/>
            <person name="Munos S."/>
            <person name="Vincourt P."/>
            <person name="Rieseberg L.H."/>
            <person name="Langlade N.B."/>
        </authorList>
    </citation>
    <scope>NUCLEOTIDE SEQUENCE [LARGE SCALE GENOMIC DNA]</scope>
    <source>
        <strain evidence="2">cv. SF193</strain>
    </source>
</reference>
<name>A0A251VMH4_HELAN</name>
<dbReference type="PANTHER" id="PTHR36796:SF1">
    <property type="entry name" value="PROTEIN KINASE SUPERFAMILY PROTEIN"/>
    <property type="match status" value="1"/>
</dbReference>
<keyword evidence="2" id="KW-1185">Reference proteome</keyword>
<evidence type="ECO:0008006" key="3">
    <source>
        <dbReference type="Google" id="ProtNLM"/>
    </source>
</evidence>
<evidence type="ECO:0000313" key="2">
    <source>
        <dbReference type="Proteomes" id="UP000215914"/>
    </source>
</evidence>
<evidence type="ECO:0000313" key="1">
    <source>
        <dbReference type="EMBL" id="OTG36276.1"/>
    </source>
</evidence>
<proteinExistence type="predicted"/>
<dbReference type="STRING" id="4232.A0A251VMH4"/>
<organism evidence="1 2">
    <name type="scientific">Helianthus annuus</name>
    <name type="common">Common sunflower</name>
    <dbReference type="NCBI Taxonomy" id="4232"/>
    <lineage>
        <taxon>Eukaryota</taxon>
        <taxon>Viridiplantae</taxon>
        <taxon>Streptophyta</taxon>
        <taxon>Embryophyta</taxon>
        <taxon>Tracheophyta</taxon>
        <taxon>Spermatophyta</taxon>
        <taxon>Magnoliopsida</taxon>
        <taxon>eudicotyledons</taxon>
        <taxon>Gunneridae</taxon>
        <taxon>Pentapetalae</taxon>
        <taxon>asterids</taxon>
        <taxon>campanulids</taxon>
        <taxon>Asterales</taxon>
        <taxon>Asteraceae</taxon>
        <taxon>Asteroideae</taxon>
        <taxon>Heliantheae alliance</taxon>
        <taxon>Heliantheae</taxon>
        <taxon>Helianthus</taxon>
    </lineage>
</organism>
<dbReference type="InParanoid" id="A0A251VMH4"/>
<dbReference type="EMBL" id="CM007890">
    <property type="protein sequence ID" value="OTG36276.1"/>
    <property type="molecule type" value="Genomic_DNA"/>
</dbReference>
<dbReference type="AlphaFoldDB" id="A0A251VMH4"/>